<organism evidence="1">
    <name type="scientific">bioreactor metagenome</name>
    <dbReference type="NCBI Taxonomy" id="1076179"/>
    <lineage>
        <taxon>unclassified sequences</taxon>
        <taxon>metagenomes</taxon>
        <taxon>ecological metagenomes</taxon>
    </lineage>
</organism>
<accession>A0A645IBD3</accession>
<dbReference type="AlphaFoldDB" id="A0A645IBD3"/>
<evidence type="ECO:0000313" key="1">
    <source>
        <dbReference type="EMBL" id="MPN48651.1"/>
    </source>
</evidence>
<proteinExistence type="predicted"/>
<sequence length="96" mass="10908">MARVHPVRLECVQHKASVLIIAYNTNIRGCYSGTDGINSYIDRVAPTIPFVLVLVHIYTVIPYTSEFHGESFKELDMGCQGERTAHILFVLLCYQY</sequence>
<name>A0A645IBD3_9ZZZZ</name>
<gene>
    <name evidence="1" type="ORF">SDC9_196262</name>
</gene>
<reference evidence="1" key="1">
    <citation type="submission" date="2019-08" db="EMBL/GenBank/DDBJ databases">
        <authorList>
            <person name="Kucharzyk K."/>
            <person name="Murdoch R.W."/>
            <person name="Higgins S."/>
            <person name="Loffler F."/>
        </authorList>
    </citation>
    <scope>NUCLEOTIDE SEQUENCE</scope>
</reference>
<comment type="caution">
    <text evidence="1">The sequence shown here is derived from an EMBL/GenBank/DDBJ whole genome shotgun (WGS) entry which is preliminary data.</text>
</comment>
<dbReference type="EMBL" id="VSSQ01111166">
    <property type="protein sequence ID" value="MPN48651.1"/>
    <property type="molecule type" value="Genomic_DNA"/>
</dbReference>
<protein>
    <submittedName>
        <fullName evidence="1">Uncharacterized protein</fullName>
    </submittedName>
</protein>